<keyword evidence="1" id="KW-1133">Transmembrane helix</keyword>
<dbReference type="GeneID" id="63210176"/>
<dbReference type="RefSeq" id="YP_010013563.1">
    <property type="nucleotide sequence ID" value="NC_053512.1"/>
</dbReference>
<name>A0A2D1GPR2_9CAUD</name>
<feature type="transmembrane region" description="Helical" evidence="1">
    <location>
        <begin position="42"/>
        <end position="60"/>
    </location>
</feature>
<proteinExistence type="predicted"/>
<evidence type="ECO:0000313" key="3">
    <source>
        <dbReference type="Proteomes" id="UP000229090"/>
    </source>
</evidence>
<evidence type="ECO:0000256" key="1">
    <source>
        <dbReference type="SAM" id="Phobius"/>
    </source>
</evidence>
<gene>
    <name evidence="2" type="primary">73</name>
    <name evidence="2" type="ORF">SEA_KUMAO_73</name>
</gene>
<accession>A0A2D1GPR2</accession>
<protein>
    <submittedName>
        <fullName evidence="2">Uncharacterized protein</fullName>
    </submittedName>
</protein>
<reference evidence="3" key="1">
    <citation type="submission" date="2017-09" db="EMBL/GenBank/DDBJ databases">
        <authorList>
            <person name="Ehlers B."/>
            <person name="Leendertz F.H."/>
        </authorList>
    </citation>
    <scope>NUCLEOTIDE SEQUENCE [LARGE SCALE GENOMIC DNA]</scope>
</reference>
<dbReference type="Proteomes" id="UP000229090">
    <property type="component" value="Segment"/>
</dbReference>
<organism evidence="2 3">
    <name type="scientific">Mycobacterium phage Kumao</name>
    <dbReference type="NCBI Taxonomy" id="2041344"/>
    <lineage>
        <taxon>Viruses</taxon>
        <taxon>Duplodnaviria</taxon>
        <taxon>Heunggongvirae</taxon>
        <taxon>Uroviricota</taxon>
        <taxon>Caudoviricetes</taxon>
        <taxon>Vilmaviridae</taxon>
        <taxon>Kumaovirus</taxon>
        <taxon>Kumaovirus kumao</taxon>
    </lineage>
</organism>
<evidence type="ECO:0000313" key="2">
    <source>
        <dbReference type="EMBL" id="ATN94036.1"/>
    </source>
</evidence>
<keyword evidence="1" id="KW-0472">Membrane</keyword>
<keyword evidence="3" id="KW-1185">Reference proteome</keyword>
<dbReference type="KEGG" id="vg:63210176"/>
<dbReference type="Pfam" id="PF24202">
    <property type="entry name" value="DUF7427"/>
    <property type="match status" value="1"/>
</dbReference>
<keyword evidence="1" id="KW-0812">Transmembrane</keyword>
<feature type="transmembrane region" description="Helical" evidence="1">
    <location>
        <begin position="6"/>
        <end position="22"/>
    </location>
</feature>
<dbReference type="InterPro" id="IPR055850">
    <property type="entry name" value="DUF7427"/>
</dbReference>
<sequence>MHDSTKAWIGLVAYVAVVEAILPRDDMMSHAFDRWLQDNVKAVALVGVTAATVLHLFNVTPPQVDLFGAVFRCLNWIGGRICRA</sequence>
<dbReference type="EMBL" id="MG009575">
    <property type="protein sequence ID" value="ATN94036.1"/>
    <property type="molecule type" value="Genomic_DNA"/>
</dbReference>